<dbReference type="SUPFAM" id="SSF81653">
    <property type="entry name" value="Calcium ATPase, transduction domain A"/>
    <property type="match status" value="1"/>
</dbReference>
<dbReference type="GO" id="GO:0055070">
    <property type="term" value="P:copper ion homeostasis"/>
    <property type="evidence" value="ECO:0007669"/>
    <property type="project" value="TreeGrafter"/>
</dbReference>
<evidence type="ECO:0000256" key="4">
    <source>
        <dbReference type="ARBA" id="ARBA00022692"/>
    </source>
</evidence>
<dbReference type="PROSITE" id="PS01229">
    <property type="entry name" value="COF_2"/>
    <property type="match status" value="1"/>
</dbReference>
<dbReference type="CDD" id="cd00371">
    <property type="entry name" value="HMA"/>
    <property type="match status" value="1"/>
</dbReference>
<keyword evidence="5 15" id="KW-0479">Metal-binding</keyword>
<organism evidence="18">
    <name type="scientific">Cyanothece sp. (strain PCC 7425 / ATCC 29141)</name>
    <dbReference type="NCBI Taxonomy" id="395961"/>
    <lineage>
        <taxon>Bacteria</taxon>
        <taxon>Bacillati</taxon>
        <taxon>Cyanobacteriota</taxon>
        <taxon>Cyanophyceae</taxon>
        <taxon>Gomontiellales</taxon>
        <taxon>Cyanothecaceae</taxon>
        <taxon>Cyanothece</taxon>
    </lineage>
</organism>
<feature type="transmembrane region" description="Helical" evidence="15">
    <location>
        <begin position="410"/>
        <end position="432"/>
    </location>
</feature>
<keyword evidence="10 15" id="KW-1133">Transmembrane helix</keyword>
<dbReference type="GO" id="GO:0043682">
    <property type="term" value="F:P-type divalent copper transporter activity"/>
    <property type="evidence" value="ECO:0007669"/>
    <property type="project" value="TreeGrafter"/>
</dbReference>
<evidence type="ECO:0000256" key="8">
    <source>
        <dbReference type="ARBA" id="ARBA00022840"/>
    </source>
</evidence>
<evidence type="ECO:0000256" key="11">
    <source>
        <dbReference type="ARBA" id="ARBA00023008"/>
    </source>
</evidence>
<feature type="transmembrane region" description="Helical" evidence="15">
    <location>
        <begin position="738"/>
        <end position="757"/>
    </location>
</feature>
<dbReference type="PANTHER" id="PTHR43520">
    <property type="entry name" value="ATP7, ISOFORM B"/>
    <property type="match status" value="1"/>
</dbReference>
<feature type="region of interest" description="Disordered" evidence="16">
    <location>
        <begin position="1"/>
        <end position="22"/>
    </location>
</feature>
<dbReference type="GO" id="GO:0005507">
    <property type="term" value="F:copper ion binding"/>
    <property type="evidence" value="ECO:0007669"/>
    <property type="project" value="TreeGrafter"/>
</dbReference>
<dbReference type="Gene3D" id="3.40.1110.10">
    <property type="entry name" value="Calcium-transporting ATPase, cytoplasmic domain N"/>
    <property type="match status" value="1"/>
</dbReference>
<dbReference type="eggNOG" id="COG2217">
    <property type="taxonomic scope" value="Bacteria"/>
</dbReference>
<feature type="transmembrane region" description="Helical" evidence="15">
    <location>
        <begin position="369"/>
        <end position="390"/>
    </location>
</feature>
<dbReference type="NCBIfam" id="TIGR01525">
    <property type="entry name" value="ATPase-IB_hvy"/>
    <property type="match status" value="1"/>
</dbReference>
<feature type="transmembrane region" description="Helical" evidence="15">
    <location>
        <begin position="191"/>
        <end position="211"/>
    </location>
</feature>
<evidence type="ECO:0000256" key="12">
    <source>
        <dbReference type="ARBA" id="ARBA00023136"/>
    </source>
</evidence>
<dbReference type="Pfam" id="PF00403">
    <property type="entry name" value="HMA"/>
    <property type="match status" value="1"/>
</dbReference>
<dbReference type="PRINTS" id="PR00119">
    <property type="entry name" value="CATATPASE"/>
</dbReference>
<evidence type="ECO:0000256" key="9">
    <source>
        <dbReference type="ARBA" id="ARBA00022967"/>
    </source>
</evidence>
<keyword evidence="4 15" id="KW-0812">Transmembrane</keyword>
<feature type="transmembrane region" description="Helical" evidence="15">
    <location>
        <begin position="112"/>
        <end position="130"/>
    </location>
</feature>
<evidence type="ECO:0000259" key="17">
    <source>
        <dbReference type="PROSITE" id="PS50846"/>
    </source>
</evidence>
<gene>
    <name evidence="18" type="ordered locus">Cyan7425_0990</name>
</gene>
<accession>B8HXT7</accession>
<dbReference type="PRINTS" id="PR00943">
    <property type="entry name" value="CUATPASE"/>
</dbReference>
<dbReference type="NCBIfam" id="TIGR01494">
    <property type="entry name" value="ATPase_P-type"/>
    <property type="match status" value="1"/>
</dbReference>
<protein>
    <recommendedName>
        <fullName evidence="14">Probable copper-transporting ATPase SynA</fullName>
    </recommendedName>
</protein>
<evidence type="ECO:0000256" key="13">
    <source>
        <dbReference type="ARBA" id="ARBA00037427"/>
    </source>
</evidence>
<dbReference type="InterPro" id="IPR018303">
    <property type="entry name" value="ATPase_P-typ_P_site"/>
</dbReference>
<feature type="transmembrane region" description="Helical" evidence="15">
    <location>
        <begin position="217"/>
        <end position="234"/>
    </location>
</feature>
<dbReference type="CDD" id="cd02094">
    <property type="entry name" value="P-type_ATPase_Cu-like"/>
    <property type="match status" value="1"/>
</dbReference>
<proteinExistence type="inferred from homology"/>
<dbReference type="SFLD" id="SFLDF00027">
    <property type="entry name" value="p-type_atpase"/>
    <property type="match status" value="1"/>
</dbReference>
<feature type="transmembrane region" description="Helical" evidence="15">
    <location>
        <begin position="763"/>
        <end position="785"/>
    </location>
</feature>
<dbReference type="Pfam" id="PF00122">
    <property type="entry name" value="E1-E2_ATPase"/>
    <property type="match status" value="1"/>
</dbReference>
<evidence type="ECO:0000313" key="18">
    <source>
        <dbReference type="EMBL" id="ACL43376.1"/>
    </source>
</evidence>
<dbReference type="Gene3D" id="3.40.50.1000">
    <property type="entry name" value="HAD superfamily/HAD-like"/>
    <property type="match status" value="1"/>
</dbReference>
<dbReference type="InterPro" id="IPR023299">
    <property type="entry name" value="ATPase_P-typ_cyto_dom_N"/>
</dbReference>
<dbReference type="SFLD" id="SFLDG00002">
    <property type="entry name" value="C1.7:_P-type_atpase_like"/>
    <property type="match status" value="1"/>
</dbReference>
<keyword evidence="11" id="KW-0186">Copper</keyword>
<dbReference type="FunFam" id="2.70.150.10:FF:000020">
    <property type="entry name" value="Copper-exporting P-type ATPase A"/>
    <property type="match status" value="1"/>
</dbReference>
<dbReference type="EMBL" id="CP001344">
    <property type="protein sequence ID" value="ACL43376.1"/>
    <property type="molecule type" value="Genomic_DNA"/>
</dbReference>
<evidence type="ECO:0000256" key="1">
    <source>
        <dbReference type="ARBA" id="ARBA00004651"/>
    </source>
</evidence>
<dbReference type="InterPro" id="IPR017969">
    <property type="entry name" value="Heavy-metal-associated_CS"/>
</dbReference>
<dbReference type="Pfam" id="PF00702">
    <property type="entry name" value="Hydrolase"/>
    <property type="match status" value="1"/>
</dbReference>
<reference evidence="18" key="1">
    <citation type="submission" date="2009-01" db="EMBL/GenBank/DDBJ databases">
        <title>Complete sequence of chromosome Cyanothece sp. PCC 7425.</title>
        <authorList>
            <consortium name="US DOE Joint Genome Institute"/>
            <person name="Lucas S."/>
            <person name="Copeland A."/>
            <person name="Lapidus A."/>
            <person name="Glavina del Rio T."/>
            <person name="Dalin E."/>
            <person name="Tice H."/>
            <person name="Bruce D."/>
            <person name="Goodwin L."/>
            <person name="Pitluck S."/>
            <person name="Sims D."/>
            <person name="Meineke L."/>
            <person name="Brettin T."/>
            <person name="Detter J.C."/>
            <person name="Han C."/>
            <person name="Larimer F."/>
            <person name="Land M."/>
            <person name="Hauser L."/>
            <person name="Kyrpides N."/>
            <person name="Ovchinnikova G."/>
            <person name="Liberton M."/>
            <person name="Stoeckel J."/>
            <person name="Banerjee A."/>
            <person name="Singh A."/>
            <person name="Page L."/>
            <person name="Sato H."/>
            <person name="Zhao L."/>
            <person name="Sherman L."/>
            <person name="Pakrasi H."/>
            <person name="Richardson P."/>
        </authorList>
    </citation>
    <scope>NUCLEOTIDE SEQUENCE</scope>
    <source>
        <strain evidence="18">PCC 7425</strain>
    </source>
</reference>
<keyword evidence="7" id="KW-0813">Transport</keyword>
<evidence type="ECO:0000256" key="15">
    <source>
        <dbReference type="RuleBase" id="RU362081"/>
    </source>
</evidence>
<dbReference type="InterPro" id="IPR023298">
    <property type="entry name" value="ATPase_P-typ_TM_dom_sf"/>
</dbReference>
<keyword evidence="3 15" id="KW-1003">Cell membrane</keyword>
<dbReference type="GO" id="GO:0005886">
    <property type="term" value="C:plasma membrane"/>
    <property type="evidence" value="ECO:0007669"/>
    <property type="project" value="UniProtKB-SubCell"/>
</dbReference>
<dbReference type="AlphaFoldDB" id="B8HXT7"/>
<dbReference type="InterPro" id="IPR001757">
    <property type="entry name" value="P_typ_ATPase"/>
</dbReference>
<comment type="similarity">
    <text evidence="2 15">Belongs to the cation transport ATPase (P-type) (TC 3.A.3) family. Type IB subfamily.</text>
</comment>
<evidence type="ECO:0000256" key="5">
    <source>
        <dbReference type="ARBA" id="ARBA00022723"/>
    </source>
</evidence>
<dbReference type="SUPFAM" id="SSF81665">
    <property type="entry name" value="Calcium ATPase, transmembrane domain M"/>
    <property type="match status" value="1"/>
</dbReference>
<dbReference type="GO" id="GO:0005524">
    <property type="term" value="F:ATP binding"/>
    <property type="evidence" value="ECO:0007669"/>
    <property type="project" value="UniProtKB-UniRule"/>
</dbReference>
<evidence type="ECO:0000256" key="14">
    <source>
        <dbReference type="ARBA" id="ARBA00069640"/>
    </source>
</evidence>
<dbReference type="PROSITE" id="PS01047">
    <property type="entry name" value="HMA_1"/>
    <property type="match status" value="1"/>
</dbReference>
<dbReference type="PANTHER" id="PTHR43520:SF19">
    <property type="entry name" value="COPPER-TRANSPORTING ATPASE PAA2, CHLOROPLASTIC"/>
    <property type="match status" value="1"/>
</dbReference>
<dbReference type="InterPro" id="IPR008250">
    <property type="entry name" value="ATPase_P-typ_transduc_dom_A_sf"/>
</dbReference>
<dbReference type="OrthoDB" id="438550at2"/>
<keyword evidence="7" id="KW-0187">Copper transport</keyword>
<sequence>MQPTSFLPSSGESASTPTEQPTETIALTVNGMRCAGCVRAVEQRLNQQPGVITAVVNLVTQTAMVEYQPGQIEPEQLATTLSQTGFPTQVQAQEQLRAGDTQQERRELLTNLYQLGMAAVLVICSGLGHLGQIAGMALPDFHPGISFHSIGLHSIGFHWGLATLALLGPGRAILWEGAKGWWQGVPNMNTLVGLGTLSAYLASVVALLFPALNWECFFDEPVMMIGFILLGRTLEQQARGKAKSALRKLLSLQPSTARWLADGQRSVSIPVHQVQVGARLQVLPGDRIPVDGKILVGQTLVDESMFSGEPLPIAKSAGDTVLGGSLNQSAAMTIEALHTGKDSALAQIIRLVETAQTRKAPVQRLADTVAGYFTYGVMAIALVTFLFWYGLGSHWFDLAALPQPVTEAPLLLSLKLAIAVLVVACPCALGLATPTAILVGTSLGAERGLLIRGADVLEQVHHLDTIVFDKTGTLTRGKPSVVEIWLADGVGSSLTVDRLLQLAASVETGGQHPLGLAIVQAAHQRELSLLTPQQGVTEAGLGVAAQIEEQWVCLGTAHWLAQQGIEIPAQEQLKADQLAARGQTIVYVGVGGQLVGGMAIADPLHPQAQETIAALKAMGLQVKVLTGDQRQAAIKVLQPLGLEPDCIWAEMRPADKVRAIAQLQAQGHRVAMVGDGINDAPALAQATVGMALASGTDVAVEAAQIVLMAGRNSEAQLTGVVAALKLSRQTFRKIQQNLFWALGYNLIGLPLAAGVLLPGWGVVLSPAMAGAMMAFSSVCVVINSLSLRWKWGSGRLQSSHIFQ</sequence>
<evidence type="ECO:0000256" key="10">
    <source>
        <dbReference type="ARBA" id="ARBA00022989"/>
    </source>
</evidence>
<dbReference type="Gene3D" id="3.30.70.100">
    <property type="match status" value="1"/>
</dbReference>
<dbReference type="InterPro" id="IPR044492">
    <property type="entry name" value="P_typ_ATPase_HD_dom"/>
</dbReference>
<dbReference type="GO" id="GO:0016887">
    <property type="term" value="F:ATP hydrolysis activity"/>
    <property type="evidence" value="ECO:0007669"/>
    <property type="project" value="InterPro"/>
</dbReference>
<evidence type="ECO:0000256" key="16">
    <source>
        <dbReference type="SAM" id="MobiDB-lite"/>
    </source>
</evidence>
<dbReference type="PROSITE" id="PS00154">
    <property type="entry name" value="ATPASE_E1_E2"/>
    <property type="match status" value="1"/>
</dbReference>
<dbReference type="Gene3D" id="2.70.150.10">
    <property type="entry name" value="Calcium-transporting ATPase, cytoplasmic transduction domain A"/>
    <property type="match status" value="1"/>
</dbReference>
<comment type="subcellular location">
    <subcellularLocation>
        <location evidence="1">Cell membrane</location>
        <topology evidence="1">Multi-pass membrane protein</topology>
    </subcellularLocation>
</comment>
<dbReference type="FunFam" id="3.30.70.100:FF:000001">
    <property type="entry name" value="ATPase copper transporting beta"/>
    <property type="match status" value="1"/>
</dbReference>
<dbReference type="STRING" id="395961.Cyan7425_0990"/>
<keyword evidence="6 15" id="KW-0547">Nucleotide-binding</keyword>
<evidence type="ECO:0000256" key="2">
    <source>
        <dbReference type="ARBA" id="ARBA00006024"/>
    </source>
</evidence>
<dbReference type="SUPFAM" id="SSF55008">
    <property type="entry name" value="HMA, heavy metal-associated domain"/>
    <property type="match status" value="1"/>
</dbReference>
<dbReference type="PROSITE" id="PS50846">
    <property type="entry name" value="HMA_2"/>
    <property type="match status" value="1"/>
</dbReference>
<dbReference type="InterPro" id="IPR006121">
    <property type="entry name" value="HMA_dom"/>
</dbReference>
<keyword evidence="12 15" id="KW-0472">Membrane</keyword>
<dbReference type="SUPFAM" id="SSF56784">
    <property type="entry name" value="HAD-like"/>
    <property type="match status" value="1"/>
</dbReference>
<evidence type="ECO:0000256" key="7">
    <source>
        <dbReference type="ARBA" id="ARBA00022796"/>
    </source>
</evidence>
<evidence type="ECO:0000256" key="6">
    <source>
        <dbReference type="ARBA" id="ARBA00022741"/>
    </source>
</evidence>
<dbReference type="KEGG" id="cyn:Cyan7425_0990"/>
<evidence type="ECO:0000256" key="3">
    <source>
        <dbReference type="ARBA" id="ARBA00022475"/>
    </source>
</evidence>
<keyword evidence="7" id="KW-0406">Ion transport</keyword>
<dbReference type="InterPro" id="IPR059000">
    <property type="entry name" value="ATPase_P-type_domA"/>
</dbReference>
<dbReference type="SFLD" id="SFLDS00003">
    <property type="entry name" value="Haloacid_Dehalogenase"/>
    <property type="match status" value="1"/>
</dbReference>
<keyword evidence="9" id="KW-1278">Translocase</keyword>
<feature type="transmembrane region" description="Helical" evidence="15">
    <location>
        <begin position="150"/>
        <end position="170"/>
    </location>
</feature>
<comment type="function">
    <text evidence="13">Involved in copper transport.</text>
</comment>
<dbReference type="InterPro" id="IPR036163">
    <property type="entry name" value="HMA_dom_sf"/>
</dbReference>
<dbReference type="HOGENOM" id="CLU_001771_0_3_3"/>
<dbReference type="InterPro" id="IPR027256">
    <property type="entry name" value="P-typ_ATPase_IB"/>
</dbReference>
<feature type="domain" description="HMA" evidence="17">
    <location>
        <begin position="23"/>
        <end position="89"/>
    </location>
</feature>
<dbReference type="InterPro" id="IPR023214">
    <property type="entry name" value="HAD_sf"/>
</dbReference>
<keyword evidence="8 15" id="KW-0067">ATP-binding</keyword>
<dbReference type="InterPro" id="IPR036412">
    <property type="entry name" value="HAD-like_sf"/>
</dbReference>
<name>B8HXT7_CYAP4</name>